<dbReference type="PANTHER" id="PTHR38686:SF1">
    <property type="entry name" value="APOLIPOPROTEIN N-ACYLTRANSFERASE"/>
    <property type="match status" value="1"/>
</dbReference>
<dbReference type="PROSITE" id="PS50263">
    <property type="entry name" value="CN_HYDROLASE"/>
    <property type="match status" value="1"/>
</dbReference>
<dbReference type="EMBL" id="CP036271">
    <property type="protein sequence ID" value="QDT56323.1"/>
    <property type="molecule type" value="Genomic_DNA"/>
</dbReference>
<keyword evidence="11" id="KW-0449">Lipoprotein</keyword>
<keyword evidence="8 9" id="KW-0012">Acyltransferase</keyword>
<dbReference type="InParanoid" id="A0A517SJL9"/>
<keyword evidence="12" id="KW-1185">Reference proteome</keyword>
<dbReference type="SUPFAM" id="SSF56317">
    <property type="entry name" value="Carbon-nitrogen hydrolase"/>
    <property type="match status" value="1"/>
</dbReference>
<feature type="transmembrane region" description="Helical" evidence="9">
    <location>
        <begin position="113"/>
        <end position="135"/>
    </location>
</feature>
<comment type="function">
    <text evidence="9">Catalyzes the phospholipid dependent N-acylation of the N-terminal cysteine of apolipoprotein, the last step in lipoprotein maturation.</text>
</comment>
<dbReference type="GO" id="GO:0005886">
    <property type="term" value="C:plasma membrane"/>
    <property type="evidence" value="ECO:0007669"/>
    <property type="project" value="UniProtKB-SubCell"/>
</dbReference>
<dbReference type="InterPro" id="IPR003010">
    <property type="entry name" value="C-N_Hydrolase"/>
</dbReference>
<keyword evidence="6 9" id="KW-1133">Transmembrane helix</keyword>
<keyword evidence="7 9" id="KW-0472">Membrane</keyword>
<dbReference type="Gene3D" id="3.60.110.10">
    <property type="entry name" value="Carbon-nitrogen hydrolase"/>
    <property type="match status" value="1"/>
</dbReference>
<evidence type="ECO:0000256" key="6">
    <source>
        <dbReference type="ARBA" id="ARBA00022989"/>
    </source>
</evidence>
<comment type="catalytic activity">
    <reaction evidence="9">
        <text>N-terminal S-1,2-diacyl-sn-glyceryl-L-cysteinyl-[lipoprotein] + a glycerophospholipid = N-acyl-S-1,2-diacyl-sn-glyceryl-L-cysteinyl-[lipoprotein] + a 2-acyl-sn-glycero-3-phospholipid + H(+)</text>
        <dbReference type="Rhea" id="RHEA:48228"/>
        <dbReference type="Rhea" id="RHEA-COMP:14681"/>
        <dbReference type="Rhea" id="RHEA-COMP:14684"/>
        <dbReference type="ChEBI" id="CHEBI:15378"/>
        <dbReference type="ChEBI" id="CHEBI:136912"/>
        <dbReference type="ChEBI" id="CHEBI:140656"/>
        <dbReference type="ChEBI" id="CHEBI:140657"/>
        <dbReference type="ChEBI" id="CHEBI:140660"/>
        <dbReference type="EC" id="2.3.1.269"/>
    </reaction>
</comment>
<proteinExistence type="inferred from homology"/>
<dbReference type="GO" id="GO:0016410">
    <property type="term" value="F:N-acyltransferase activity"/>
    <property type="evidence" value="ECO:0007669"/>
    <property type="project" value="UniProtKB-UniRule"/>
</dbReference>
<gene>
    <name evidence="9 11" type="primary">lnt</name>
    <name evidence="11" type="ORF">Pan44_43760</name>
</gene>
<dbReference type="AlphaFoldDB" id="A0A517SJL9"/>
<evidence type="ECO:0000256" key="1">
    <source>
        <dbReference type="ARBA" id="ARBA00004651"/>
    </source>
</evidence>
<dbReference type="KEGG" id="ccos:Pan44_43760"/>
<name>A0A517SJL9_9PLAN</name>
<comment type="similarity">
    <text evidence="2 9">Belongs to the CN hydrolase family. Apolipoprotein N-acyltransferase subfamily.</text>
</comment>
<dbReference type="PANTHER" id="PTHR38686">
    <property type="entry name" value="APOLIPOPROTEIN N-ACYLTRANSFERASE"/>
    <property type="match status" value="1"/>
</dbReference>
<organism evidence="11 12">
    <name type="scientific">Caulifigura coniformis</name>
    <dbReference type="NCBI Taxonomy" id="2527983"/>
    <lineage>
        <taxon>Bacteria</taxon>
        <taxon>Pseudomonadati</taxon>
        <taxon>Planctomycetota</taxon>
        <taxon>Planctomycetia</taxon>
        <taxon>Planctomycetales</taxon>
        <taxon>Planctomycetaceae</taxon>
        <taxon>Caulifigura</taxon>
    </lineage>
</organism>
<dbReference type="Proteomes" id="UP000315700">
    <property type="component" value="Chromosome"/>
</dbReference>
<feature type="transmembrane region" description="Helical" evidence="9">
    <location>
        <begin position="590"/>
        <end position="608"/>
    </location>
</feature>
<evidence type="ECO:0000256" key="2">
    <source>
        <dbReference type="ARBA" id="ARBA00010065"/>
    </source>
</evidence>
<feature type="transmembrane region" description="Helical" evidence="9">
    <location>
        <begin position="238"/>
        <end position="258"/>
    </location>
</feature>
<dbReference type="EC" id="2.3.1.269" evidence="9"/>
<dbReference type="InterPro" id="IPR045378">
    <property type="entry name" value="LNT_N"/>
</dbReference>
<evidence type="ECO:0000256" key="5">
    <source>
        <dbReference type="ARBA" id="ARBA00022692"/>
    </source>
</evidence>
<feature type="transmembrane region" description="Helical" evidence="9">
    <location>
        <begin position="194"/>
        <end position="217"/>
    </location>
</feature>
<dbReference type="UniPathway" id="UPA00666"/>
<dbReference type="RefSeq" id="WP_197453539.1">
    <property type="nucleotide sequence ID" value="NZ_CP036271.1"/>
</dbReference>
<evidence type="ECO:0000256" key="3">
    <source>
        <dbReference type="ARBA" id="ARBA00022475"/>
    </source>
</evidence>
<evidence type="ECO:0000256" key="9">
    <source>
        <dbReference type="HAMAP-Rule" id="MF_01148"/>
    </source>
</evidence>
<keyword evidence="3 9" id="KW-1003">Cell membrane</keyword>
<protein>
    <recommendedName>
        <fullName evidence="9">Apolipoprotein N-acyltransferase</fullName>
        <shortName evidence="9">ALP N-acyltransferase</shortName>
        <ecNumber evidence="9">2.3.1.269</ecNumber>
    </recommendedName>
</protein>
<accession>A0A517SJL9</accession>
<dbReference type="Pfam" id="PF20154">
    <property type="entry name" value="LNT_N"/>
    <property type="match status" value="1"/>
</dbReference>
<dbReference type="CDD" id="cd07571">
    <property type="entry name" value="ALP_N-acyl_transferase"/>
    <property type="match status" value="1"/>
</dbReference>
<keyword evidence="4 9" id="KW-0808">Transferase</keyword>
<dbReference type="FunCoup" id="A0A517SJL9">
    <property type="interactions" value="260"/>
</dbReference>
<feature type="transmembrane region" description="Helical" evidence="9">
    <location>
        <begin position="88"/>
        <end position="107"/>
    </location>
</feature>
<reference evidence="11 12" key="1">
    <citation type="submission" date="2019-02" db="EMBL/GenBank/DDBJ databases">
        <title>Deep-cultivation of Planctomycetes and their phenomic and genomic characterization uncovers novel biology.</title>
        <authorList>
            <person name="Wiegand S."/>
            <person name="Jogler M."/>
            <person name="Boedeker C."/>
            <person name="Pinto D."/>
            <person name="Vollmers J."/>
            <person name="Rivas-Marin E."/>
            <person name="Kohn T."/>
            <person name="Peeters S.H."/>
            <person name="Heuer A."/>
            <person name="Rast P."/>
            <person name="Oberbeckmann S."/>
            <person name="Bunk B."/>
            <person name="Jeske O."/>
            <person name="Meyerdierks A."/>
            <person name="Storesund J.E."/>
            <person name="Kallscheuer N."/>
            <person name="Luecker S."/>
            <person name="Lage O.M."/>
            <person name="Pohl T."/>
            <person name="Merkel B.J."/>
            <person name="Hornburger P."/>
            <person name="Mueller R.-W."/>
            <person name="Bruemmer F."/>
            <person name="Labrenz M."/>
            <person name="Spormann A.M."/>
            <person name="Op den Camp H."/>
            <person name="Overmann J."/>
            <person name="Amann R."/>
            <person name="Jetten M.S.M."/>
            <person name="Mascher T."/>
            <person name="Medema M.H."/>
            <person name="Devos D.P."/>
            <person name="Kaster A.-K."/>
            <person name="Ovreas L."/>
            <person name="Rohde M."/>
            <person name="Galperin M.Y."/>
            <person name="Jogler C."/>
        </authorList>
    </citation>
    <scope>NUCLEOTIDE SEQUENCE [LARGE SCALE GENOMIC DNA]</scope>
    <source>
        <strain evidence="11 12">Pan44</strain>
    </source>
</reference>
<dbReference type="InterPro" id="IPR004563">
    <property type="entry name" value="Apolipo_AcylTrfase"/>
</dbReference>
<dbReference type="Pfam" id="PF00795">
    <property type="entry name" value="CN_hydrolase"/>
    <property type="match status" value="1"/>
</dbReference>
<evidence type="ECO:0000259" key="10">
    <source>
        <dbReference type="PROSITE" id="PS50263"/>
    </source>
</evidence>
<keyword evidence="5 9" id="KW-0812">Transmembrane</keyword>
<evidence type="ECO:0000256" key="4">
    <source>
        <dbReference type="ARBA" id="ARBA00022679"/>
    </source>
</evidence>
<comment type="pathway">
    <text evidence="9">Protein modification; lipoprotein biosynthesis (N-acyl transfer).</text>
</comment>
<evidence type="ECO:0000256" key="8">
    <source>
        <dbReference type="ARBA" id="ARBA00023315"/>
    </source>
</evidence>
<sequence length="618" mass="68594">MSTTCAASESAAPEKLLPTSVPRQRSIDDIITAARERPASVKGALWPATITSALLWMSFTPADFGPLAWVALVPLMQLALLPRLTKRTYAALYVAGAVFWFPTLQWMRLGDPAMYLAWIALAAYLAFYFPVFVSLTRTAMLRFRAPLWLAAPVVWVGLEFLRAHLMTGFAWYFLGHTQHRWAAIIQVSDLVGAYGISYVVATINAAVALLLPTAWMARGGLVLPGDRDRFLASQSARKLPTIAIGAALSLVAVTWVYGVTRLGQSDFQAGPRIGLIQGNFTTSLKHDPDAKDEIYAQHRALMGETIPHQPDVIVWPETMFPFPMFQMRPDVEDVDLETAAPGIPLAMWKDDRSRKNLERTAGEVNASLVIGVDTLVARRDGYDHFNSAAFVTPANGLSDRYDKIHRVPFGEYIPLRDTLPFLHKLTPFGDAFGIAAGTHVHVFQYKDWKMVPLICFEDTVPHLVRSMAATAEKEKWPVDILVNLTNDGWFHGSSELDQHLITAQFRCIENRMPMVRAVNTGISAFIDGNGAVRDPETIIDLDAVVKNERPARKSIRDPQTGRYYKQWNAAFVSTVPLDGRSSLYQRFGDWFAVICTAACLVVCVAGFWRSAPRAATPT</sequence>
<feature type="transmembrane region" description="Helical" evidence="9">
    <location>
        <begin position="64"/>
        <end position="81"/>
    </location>
</feature>
<evidence type="ECO:0000313" key="11">
    <source>
        <dbReference type="EMBL" id="QDT56323.1"/>
    </source>
</evidence>
<feature type="domain" description="CN hydrolase" evidence="10">
    <location>
        <begin position="271"/>
        <end position="551"/>
    </location>
</feature>
<dbReference type="NCBIfam" id="TIGR00546">
    <property type="entry name" value="lnt"/>
    <property type="match status" value="1"/>
</dbReference>
<evidence type="ECO:0000313" key="12">
    <source>
        <dbReference type="Proteomes" id="UP000315700"/>
    </source>
</evidence>
<dbReference type="InterPro" id="IPR036526">
    <property type="entry name" value="C-N_Hydrolase_sf"/>
</dbReference>
<evidence type="ECO:0000256" key="7">
    <source>
        <dbReference type="ARBA" id="ARBA00023136"/>
    </source>
</evidence>
<dbReference type="HAMAP" id="MF_01148">
    <property type="entry name" value="Lnt"/>
    <property type="match status" value="1"/>
</dbReference>
<comment type="subcellular location">
    <subcellularLocation>
        <location evidence="1 9">Cell membrane</location>
        <topology evidence="1 9">Multi-pass membrane protein</topology>
    </subcellularLocation>
</comment>
<dbReference type="GO" id="GO:0042158">
    <property type="term" value="P:lipoprotein biosynthetic process"/>
    <property type="evidence" value="ECO:0007669"/>
    <property type="project" value="UniProtKB-UniRule"/>
</dbReference>
<feature type="transmembrane region" description="Helical" evidence="9">
    <location>
        <begin position="147"/>
        <end position="174"/>
    </location>
</feature>